<evidence type="ECO:0000256" key="1">
    <source>
        <dbReference type="SAM" id="MobiDB-lite"/>
    </source>
</evidence>
<feature type="compositionally biased region" description="Basic and acidic residues" evidence="1">
    <location>
        <begin position="130"/>
        <end position="147"/>
    </location>
</feature>
<dbReference type="VEuPathDB" id="PlasmoDB:POWCR01_000142700"/>
<proteinExistence type="predicted"/>
<feature type="region of interest" description="Disordered" evidence="1">
    <location>
        <begin position="59"/>
        <end position="78"/>
    </location>
</feature>
<accession>A0A1C3KIL6</accession>
<feature type="region of interest" description="Disordered" evidence="1">
    <location>
        <begin position="130"/>
        <end position="162"/>
    </location>
</feature>
<dbReference type="OrthoDB" id="207084at2759"/>
<gene>
    <name evidence="2" type="primary">PowCR01_000142700</name>
    <name evidence="2" type="ORF">POWCR01_000142700</name>
</gene>
<protein>
    <submittedName>
        <fullName evidence="2">Uncharacterized protein</fullName>
    </submittedName>
</protein>
<feature type="non-terminal residue" evidence="2">
    <location>
        <position position="199"/>
    </location>
</feature>
<dbReference type="VEuPathDB" id="PlasmoDB:PocGH01_13012800"/>
<name>A0A1C3KIL6_PLAOA</name>
<feature type="region of interest" description="Disordered" evidence="1">
    <location>
        <begin position="177"/>
        <end position="199"/>
    </location>
</feature>
<organism evidence="2 3">
    <name type="scientific">Plasmodium ovale</name>
    <name type="common">malaria parasite P. ovale</name>
    <dbReference type="NCBI Taxonomy" id="36330"/>
    <lineage>
        <taxon>Eukaryota</taxon>
        <taxon>Sar</taxon>
        <taxon>Alveolata</taxon>
        <taxon>Apicomplexa</taxon>
        <taxon>Aconoidasida</taxon>
        <taxon>Haemosporida</taxon>
        <taxon>Plasmodiidae</taxon>
        <taxon>Plasmodium</taxon>
        <taxon>Plasmodium (Plasmodium)</taxon>
    </lineage>
</organism>
<reference evidence="2 3" key="1">
    <citation type="submission" date="2016-06" db="EMBL/GenBank/DDBJ databases">
        <authorList>
            <consortium name="Pathogen Informatics"/>
        </authorList>
    </citation>
    <scope>NUCLEOTIDE SEQUENCE [LARGE SCALE GENOMIC DNA]</scope>
</reference>
<feature type="region of interest" description="Disordered" evidence="1">
    <location>
        <begin position="1"/>
        <end position="28"/>
    </location>
</feature>
<dbReference type="AlphaFoldDB" id="A0A1C3KIL6"/>
<dbReference type="Proteomes" id="UP000243200">
    <property type="component" value="Unassembled WGS sequence"/>
</dbReference>
<evidence type="ECO:0000313" key="3">
    <source>
        <dbReference type="Proteomes" id="UP000243200"/>
    </source>
</evidence>
<dbReference type="EMBL" id="FLRJ01000469">
    <property type="protein sequence ID" value="SBT73675.1"/>
    <property type="molecule type" value="Genomic_DNA"/>
</dbReference>
<evidence type="ECO:0000313" key="2">
    <source>
        <dbReference type="EMBL" id="SBT73675.1"/>
    </source>
</evidence>
<sequence>MDVSKLLKQIEEDEGDEEEAERKAENGKYKRKPIKVMFNENTCDHAEKKNVTFTSEDEHVDVERMESSNLPRPVRSRKPTGFVKMDVSKLLEEIGGEEAICDETGDATKGKKKQGKVSFCENASNDLEKKSVTHTSGNEHVHVEGEKSLNLTRPVRSRKPTGFVKMDVSKLLEKIESYENDEDQEEKKKEQQKVAFSEN</sequence>